<protein>
    <recommendedName>
        <fullName evidence="7">Toprim domain-containing protein</fullName>
    </recommendedName>
</protein>
<evidence type="ECO:0000256" key="3">
    <source>
        <dbReference type="ARBA" id="ARBA00022771"/>
    </source>
</evidence>
<reference evidence="8" key="1">
    <citation type="journal article" date="2014" name="Front. Microbiol.">
        <title>High frequency of phylogenetically diverse reductive dehalogenase-homologous genes in deep subseafloor sedimentary metagenomes.</title>
        <authorList>
            <person name="Kawai M."/>
            <person name="Futagami T."/>
            <person name="Toyoda A."/>
            <person name="Takaki Y."/>
            <person name="Nishi S."/>
            <person name="Hori S."/>
            <person name="Arai W."/>
            <person name="Tsubouchi T."/>
            <person name="Morono Y."/>
            <person name="Uchiyama I."/>
            <person name="Ito T."/>
            <person name="Fujiyama A."/>
            <person name="Inagaki F."/>
            <person name="Takami H."/>
        </authorList>
    </citation>
    <scope>NUCLEOTIDE SEQUENCE</scope>
    <source>
        <strain evidence="8">Expedition CK06-06</strain>
    </source>
</reference>
<dbReference type="PROSITE" id="PS50880">
    <property type="entry name" value="TOPRIM"/>
    <property type="match status" value="1"/>
</dbReference>
<sequence>MTGVYTESLNRLIEEFGKLPGVGPKTAERLAFHILKAQPAEAMKLAEAIRDVKNKIKRCKICYNLSEQSVCQICSDKRRDKAIICVVEQPKDVIALEKTGTCKWVYHVLGGHIAPLEGIEPGDLTIDKLVKRVRDGNVKEVIMATNPNMAGDGTALYISLLLRKTGVKITRLARGLPTGSTIEYASGKMLTDAIIGRQQLE</sequence>
<proteinExistence type="inferred from homology"/>
<dbReference type="SMART" id="SM00493">
    <property type="entry name" value="TOPRIM"/>
    <property type="match status" value="1"/>
</dbReference>
<dbReference type="InterPro" id="IPR000093">
    <property type="entry name" value="DNA_Rcmb_RecR"/>
</dbReference>
<evidence type="ECO:0000313" key="8">
    <source>
        <dbReference type="EMBL" id="GAI11585.1"/>
    </source>
</evidence>
<keyword evidence="4" id="KW-0862">Zinc</keyword>
<dbReference type="InterPro" id="IPR006171">
    <property type="entry name" value="TOPRIM_dom"/>
</dbReference>
<dbReference type="PANTHER" id="PTHR30446">
    <property type="entry name" value="RECOMBINATION PROTEIN RECR"/>
    <property type="match status" value="1"/>
</dbReference>
<dbReference type="PANTHER" id="PTHR30446:SF0">
    <property type="entry name" value="RECOMBINATION PROTEIN RECR"/>
    <property type="match status" value="1"/>
</dbReference>
<dbReference type="InterPro" id="IPR023627">
    <property type="entry name" value="Rcmb_RecR"/>
</dbReference>
<dbReference type="SUPFAM" id="SSF111304">
    <property type="entry name" value="Recombination protein RecR"/>
    <property type="match status" value="1"/>
</dbReference>
<keyword evidence="1" id="KW-0479">Metal-binding</keyword>
<dbReference type="HAMAP" id="MF_00017">
    <property type="entry name" value="RecR"/>
    <property type="match status" value="1"/>
</dbReference>
<keyword evidence="3" id="KW-0863">Zinc-finger</keyword>
<evidence type="ECO:0000256" key="2">
    <source>
        <dbReference type="ARBA" id="ARBA00022763"/>
    </source>
</evidence>
<accession>X1MA65</accession>
<evidence type="ECO:0000256" key="6">
    <source>
        <dbReference type="ARBA" id="ARBA00023204"/>
    </source>
</evidence>
<dbReference type="AlphaFoldDB" id="X1MA65"/>
<dbReference type="Pfam" id="PF02132">
    <property type="entry name" value="RecR_ZnF"/>
    <property type="match status" value="1"/>
</dbReference>
<dbReference type="InterPro" id="IPR015967">
    <property type="entry name" value="Rcmb_RecR_Znf"/>
</dbReference>
<gene>
    <name evidence="8" type="ORF">S06H3_17987</name>
</gene>
<evidence type="ECO:0000259" key="7">
    <source>
        <dbReference type="PROSITE" id="PS50880"/>
    </source>
</evidence>
<dbReference type="Gene3D" id="3.30.60.80">
    <property type="match status" value="1"/>
</dbReference>
<evidence type="ECO:0000256" key="4">
    <source>
        <dbReference type="ARBA" id="ARBA00022833"/>
    </source>
</evidence>
<comment type="caution">
    <text evidence="8">The sequence shown here is derived from an EMBL/GenBank/DDBJ whole genome shotgun (WGS) entry which is preliminary data.</text>
</comment>
<organism evidence="8">
    <name type="scientific">marine sediment metagenome</name>
    <dbReference type="NCBI Taxonomy" id="412755"/>
    <lineage>
        <taxon>unclassified sequences</taxon>
        <taxon>metagenomes</taxon>
        <taxon>ecological metagenomes</taxon>
    </lineage>
</organism>
<dbReference type="EMBL" id="BARV01009048">
    <property type="protein sequence ID" value="GAI11585.1"/>
    <property type="molecule type" value="Genomic_DNA"/>
</dbReference>
<dbReference type="GO" id="GO:0003677">
    <property type="term" value="F:DNA binding"/>
    <property type="evidence" value="ECO:0007669"/>
    <property type="project" value="InterPro"/>
</dbReference>
<dbReference type="Gene3D" id="1.10.8.420">
    <property type="entry name" value="RecR Domain 1"/>
    <property type="match status" value="1"/>
</dbReference>
<keyword evidence="6" id="KW-0234">DNA repair</keyword>
<name>X1MA65_9ZZZZ</name>
<dbReference type="NCBIfam" id="TIGR00615">
    <property type="entry name" value="recR"/>
    <property type="match status" value="1"/>
</dbReference>
<dbReference type="Pfam" id="PF13662">
    <property type="entry name" value="Toprim_4"/>
    <property type="match status" value="1"/>
</dbReference>
<dbReference type="CDD" id="cd01025">
    <property type="entry name" value="TOPRIM_recR"/>
    <property type="match status" value="1"/>
</dbReference>
<dbReference type="PROSITE" id="PS01300">
    <property type="entry name" value="RECR"/>
    <property type="match status" value="1"/>
</dbReference>
<keyword evidence="5" id="KW-0233">DNA recombination</keyword>
<evidence type="ECO:0000256" key="1">
    <source>
        <dbReference type="ARBA" id="ARBA00022723"/>
    </source>
</evidence>
<keyword evidence="2" id="KW-0227">DNA damage</keyword>
<feature type="domain" description="Toprim" evidence="7">
    <location>
        <begin position="82"/>
        <end position="177"/>
    </location>
</feature>
<dbReference type="GO" id="GO:0006281">
    <property type="term" value="P:DNA repair"/>
    <property type="evidence" value="ECO:0007669"/>
    <property type="project" value="UniProtKB-KW"/>
</dbReference>
<dbReference type="Pfam" id="PF21176">
    <property type="entry name" value="RecR_HhH"/>
    <property type="match status" value="1"/>
</dbReference>
<dbReference type="Gene3D" id="3.40.1360.10">
    <property type="match status" value="1"/>
</dbReference>
<dbReference type="GO" id="GO:0008270">
    <property type="term" value="F:zinc ion binding"/>
    <property type="evidence" value="ECO:0007669"/>
    <property type="project" value="UniProtKB-KW"/>
</dbReference>
<dbReference type="InterPro" id="IPR034137">
    <property type="entry name" value="TOPRIM_RecR"/>
</dbReference>
<dbReference type="GO" id="GO:0006310">
    <property type="term" value="P:DNA recombination"/>
    <property type="evidence" value="ECO:0007669"/>
    <property type="project" value="UniProtKB-KW"/>
</dbReference>
<evidence type="ECO:0000256" key="5">
    <source>
        <dbReference type="ARBA" id="ARBA00023172"/>
    </source>
</evidence>